<dbReference type="eggNOG" id="COG1296">
    <property type="taxonomic scope" value="Bacteria"/>
</dbReference>
<reference evidence="9 10" key="1">
    <citation type="submission" date="2005-12" db="EMBL/GenBank/DDBJ databases">
        <authorList>
            <person name="Moran M.A."/>
            <person name="Ferriera S."/>
            <person name="Johnson J."/>
            <person name="Kravitz S."/>
            <person name="Halpern A."/>
            <person name="Remington K."/>
            <person name="Beeson K."/>
            <person name="Tran B."/>
            <person name="Rogers Y.-H."/>
            <person name="Friedman R."/>
            <person name="Venter J.C."/>
        </authorList>
    </citation>
    <scope>NUCLEOTIDE SEQUENCE [LARGE SCALE GENOMIC DNA]</scope>
    <source>
        <strain evidence="10">ATCC BAA-591 / DSM 15170 / ISM</strain>
    </source>
</reference>
<keyword evidence="7 8" id="KW-0472">Membrane</keyword>
<evidence type="ECO:0000256" key="6">
    <source>
        <dbReference type="ARBA" id="ARBA00022989"/>
    </source>
</evidence>
<evidence type="ECO:0000256" key="1">
    <source>
        <dbReference type="ARBA" id="ARBA00004651"/>
    </source>
</evidence>
<evidence type="ECO:0000256" key="3">
    <source>
        <dbReference type="ARBA" id="ARBA00022448"/>
    </source>
</evidence>
<feature type="transmembrane region" description="Helical" evidence="8">
    <location>
        <begin position="133"/>
        <end position="159"/>
    </location>
</feature>
<keyword evidence="6 8" id="KW-1133">Transmembrane helix</keyword>
<comment type="similarity">
    <text evidence="2">Belongs to the AzlC family.</text>
</comment>
<dbReference type="Pfam" id="PF03591">
    <property type="entry name" value="AzlC"/>
    <property type="match status" value="1"/>
</dbReference>
<evidence type="ECO:0000256" key="7">
    <source>
        <dbReference type="ARBA" id="ARBA00023136"/>
    </source>
</evidence>
<comment type="subcellular location">
    <subcellularLocation>
        <location evidence="1">Cell membrane</location>
        <topology evidence="1">Multi-pass membrane protein</topology>
    </subcellularLocation>
</comment>
<comment type="caution">
    <text evidence="9">The sequence shown here is derived from an EMBL/GenBank/DDBJ whole genome shotgun (WGS) entry which is preliminary data.</text>
</comment>
<dbReference type="OrthoDB" id="3579489at2"/>
<dbReference type="RefSeq" id="WP_009814653.1">
    <property type="nucleotide sequence ID" value="NZ_CH724156.1"/>
</dbReference>
<evidence type="ECO:0000256" key="8">
    <source>
        <dbReference type="SAM" id="Phobius"/>
    </source>
</evidence>
<sequence length="236" mass="24999">MQTTKSPYWQGFGAGAPFVLILVPFSTLFGVVATEAGLSVLEALTMSLVVVAGAAQFTAVQLMSEQVPVFIVILAALTVNLRMAMYSASLTPHLGAAPVGLRALVAYFTVDQTYACSVAAYEANPDWQLRQKLAYFFGVATPILPAWLGFTLVGSLVGATIPESWALDFAIPITFIALVAPILRTRAHRVAALVAIAMSLALAWMPYSLGVIVAGFIGMAAGAEVERRMVAKGTWT</sequence>
<evidence type="ECO:0000256" key="2">
    <source>
        <dbReference type="ARBA" id="ARBA00010735"/>
    </source>
</evidence>
<dbReference type="AlphaFoldDB" id="A3SMY8"/>
<keyword evidence="10" id="KW-1185">Reference proteome</keyword>
<feature type="transmembrane region" description="Helical" evidence="8">
    <location>
        <begin position="67"/>
        <end position="87"/>
    </location>
</feature>
<feature type="transmembrane region" description="Helical" evidence="8">
    <location>
        <begin position="12"/>
        <end position="32"/>
    </location>
</feature>
<dbReference type="EMBL" id="AALY01000002">
    <property type="protein sequence ID" value="EAP75828.1"/>
    <property type="molecule type" value="Genomic_DNA"/>
</dbReference>
<evidence type="ECO:0000256" key="4">
    <source>
        <dbReference type="ARBA" id="ARBA00022475"/>
    </source>
</evidence>
<dbReference type="Proteomes" id="UP000005954">
    <property type="component" value="Unassembled WGS sequence"/>
</dbReference>
<dbReference type="GO" id="GO:0005886">
    <property type="term" value="C:plasma membrane"/>
    <property type="evidence" value="ECO:0007669"/>
    <property type="project" value="UniProtKB-SubCell"/>
</dbReference>
<evidence type="ECO:0000313" key="10">
    <source>
        <dbReference type="Proteomes" id="UP000005954"/>
    </source>
</evidence>
<evidence type="ECO:0000313" key="9">
    <source>
        <dbReference type="EMBL" id="EAP75828.1"/>
    </source>
</evidence>
<feature type="transmembrane region" description="Helical" evidence="8">
    <location>
        <begin position="165"/>
        <end position="183"/>
    </location>
</feature>
<dbReference type="GO" id="GO:1903785">
    <property type="term" value="P:L-valine transmembrane transport"/>
    <property type="evidence" value="ECO:0007669"/>
    <property type="project" value="TreeGrafter"/>
</dbReference>
<gene>
    <name evidence="9" type="ORF">ISM_13220</name>
</gene>
<name>A3SMY8_ROSNI</name>
<feature type="transmembrane region" description="Helical" evidence="8">
    <location>
        <begin position="190"/>
        <end position="217"/>
    </location>
</feature>
<dbReference type="STRING" id="89187.ISM_13220"/>
<dbReference type="PANTHER" id="PTHR34979:SF1">
    <property type="entry name" value="INNER MEMBRANE PROTEIN YGAZ"/>
    <property type="match status" value="1"/>
</dbReference>
<feature type="transmembrane region" description="Helical" evidence="8">
    <location>
        <begin position="99"/>
        <end position="121"/>
    </location>
</feature>
<dbReference type="PANTHER" id="PTHR34979">
    <property type="entry name" value="INNER MEMBRANE PROTEIN YGAZ"/>
    <property type="match status" value="1"/>
</dbReference>
<accession>A3SMY8</accession>
<evidence type="ECO:0000256" key="5">
    <source>
        <dbReference type="ARBA" id="ARBA00022692"/>
    </source>
</evidence>
<dbReference type="HOGENOM" id="CLU_065777_1_1_5"/>
<protein>
    <submittedName>
        <fullName evidence="9">AzlC family protein</fullName>
    </submittedName>
</protein>
<feature type="transmembrane region" description="Helical" evidence="8">
    <location>
        <begin position="38"/>
        <end position="60"/>
    </location>
</feature>
<organism evidence="9 10">
    <name type="scientific">Roseovarius nubinhibens (strain ATCC BAA-591 / DSM 15170 / ISM)</name>
    <dbReference type="NCBI Taxonomy" id="89187"/>
    <lineage>
        <taxon>Bacteria</taxon>
        <taxon>Pseudomonadati</taxon>
        <taxon>Pseudomonadota</taxon>
        <taxon>Alphaproteobacteria</taxon>
        <taxon>Rhodobacterales</taxon>
        <taxon>Roseobacteraceae</taxon>
        <taxon>Roseovarius</taxon>
    </lineage>
</organism>
<keyword evidence="4" id="KW-1003">Cell membrane</keyword>
<keyword evidence="3" id="KW-0813">Transport</keyword>
<dbReference type="InterPro" id="IPR011606">
    <property type="entry name" value="Brnchd-chn_aa_trnsp_permease"/>
</dbReference>
<proteinExistence type="inferred from homology"/>
<keyword evidence="5 8" id="KW-0812">Transmembrane</keyword>